<feature type="binding site" evidence="6">
    <location>
        <begin position="96"/>
        <end position="99"/>
    </location>
    <ligand>
        <name>FMN</name>
        <dbReference type="ChEBI" id="CHEBI:58210"/>
    </ligand>
</feature>
<dbReference type="Pfam" id="PF02525">
    <property type="entry name" value="Flavodoxin_2"/>
    <property type="match status" value="1"/>
</dbReference>
<dbReference type="PANTHER" id="PTHR43741">
    <property type="entry name" value="FMN-DEPENDENT NADH-AZOREDUCTASE 1"/>
    <property type="match status" value="1"/>
</dbReference>
<evidence type="ECO:0000313" key="8">
    <source>
        <dbReference type="EMBL" id="QWF71218.1"/>
    </source>
</evidence>
<dbReference type="InterPro" id="IPR003680">
    <property type="entry name" value="Flavodoxin_fold"/>
</dbReference>
<comment type="cofactor">
    <cofactor evidence="6">
        <name>FMN</name>
        <dbReference type="ChEBI" id="CHEBI:58210"/>
    </cofactor>
    <text evidence="6">Binds 1 FMN per subunit.</text>
</comment>
<keyword evidence="1 6" id="KW-0285">Flavoprotein</keyword>
<evidence type="ECO:0000256" key="1">
    <source>
        <dbReference type="ARBA" id="ARBA00022630"/>
    </source>
</evidence>
<dbReference type="GO" id="GO:0016652">
    <property type="term" value="F:oxidoreductase activity, acting on NAD(P)H as acceptor"/>
    <property type="evidence" value="ECO:0007669"/>
    <property type="project" value="UniProtKB-UniRule"/>
</dbReference>
<comment type="caution">
    <text evidence="6">Lacks conserved residue(s) required for the propagation of feature annotation.</text>
</comment>
<evidence type="ECO:0000259" key="7">
    <source>
        <dbReference type="Pfam" id="PF02525"/>
    </source>
</evidence>
<organism evidence="8 9">
    <name type="scientific">Methylomonas paludis</name>
    <dbReference type="NCBI Taxonomy" id="1173101"/>
    <lineage>
        <taxon>Bacteria</taxon>
        <taxon>Pseudomonadati</taxon>
        <taxon>Pseudomonadota</taxon>
        <taxon>Gammaproteobacteria</taxon>
        <taxon>Methylococcales</taxon>
        <taxon>Methylococcaceae</taxon>
        <taxon>Methylomonas</taxon>
    </lineage>
</organism>
<comment type="similarity">
    <text evidence="6">Belongs to the azoreductase type 1 family.</text>
</comment>
<reference evidence="8" key="1">
    <citation type="submission" date="2021-04" db="EMBL/GenBank/DDBJ databases">
        <title>Draft genome sequence data of methanotrophic Methylovulum sp. strain S1L and Methylomonas sp. strain S2AM isolated from boreal lake water columns.</title>
        <authorList>
            <person name="Rissanen A.J."/>
            <person name="Mangayil R."/>
            <person name="Svenning M.M."/>
            <person name="Khanongnuch R."/>
        </authorList>
    </citation>
    <scope>NUCLEOTIDE SEQUENCE</scope>
    <source>
        <strain evidence="8">S2AM</strain>
    </source>
</reference>
<dbReference type="EMBL" id="CP073754">
    <property type="protein sequence ID" value="QWF71218.1"/>
    <property type="molecule type" value="Genomic_DNA"/>
</dbReference>
<evidence type="ECO:0000256" key="5">
    <source>
        <dbReference type="ARBA" id="ARBA00048542"/>
    </source>
</evidence>
<name>A0A975MNP1_9GAMM</name>
<comment type="function">
    <text evidence="6">Quinone reductase that provides resistance to thiol-specific stress caused by electrophilic quinones.</text>
</comment>
<accession>A0A975MNP1</accession>
<evidence type="ECO:0000256" key="6">
    <source>
        <dbReference type="HAMAP-Rule" id="MF_01216"/>
    </source>
</evidence>
<dbReference type="GO" id="GO:0016655">
    <property type="term" value="F:oxidoreductase activity, acting on NAD(P)H, quinone or similar compound as acceptor"/>
    <property type="evidence" value="ECO:0007669"/>
    <property type="project" value="InterPro"/>
</dbReference>
<comment type="catalytic activity">
    <reaction evidence="5">
        <text>N,N-dimethyl-1,4-phenylenediamine + anthranilate + 2 NAD(+) = 2-(4-dimethylaminophenyl)diazenylbenzoate + 2 NADH + 2 H(+)</text>
        <dbReference type="Rhea" id="RHEA:55872"/>
        <dbReference type="ChEBI" id="CHEBI:15378"/>
        <dbReference type="ChEBI" id="CHEBI:15783"/>
        <dbReference type="ChEBI" id="CHEBI:16567"/>
        <dbReference type="ChEBI" id="CHEBI:57540"/>
        <dbReference type="ChEBI" id="CHEBI:57945"/>
        <dbReference type="ChEBI" id="CHEBI:71579"/>
        <dbReference type="EC" id="1.7.1.17"/>
    </reaction>
    <physiologicalReaction direction="right-to-left" evidence="5">
        <dbReference type="Rhea" id="RHEA:55874"/>
    </physiologicalReaction>
</comment>
<protein>
    <recommendedName>
        <fullName evidence="6">FMN dependent NADH:quinone oxidoreductase</fullName>
        <ecNumber evidence="6">1.6.5.-</ecNumber>
    </recommendedName>
    <alternativeName>
        <fullName evidence="6">Azo-dye reductase</fullName>
    </alternativeName>
    <alternativeName>
        <fullName evidence="6">FMN-dependent NADH-azo compound oxidoreductase</fullName>
    </alternativeName>
    <alternativeName>
        <fullName evidence="6">FMN-dependent NADH-azoreductase</fullName>
        <ecNumber evidence="6">1.7.1.17</ecNumber>
    </alternativeName>
</protein>
<dbReference type="EC" id="1.6.5.-" evidence="6"/>
<dbReference type="InterPro" id="IPR029039">
    <property type="entry name" value="Flavoprotein-like_sf"/>
</dbReference>
<comment type="catalytic activity">
    <reaction evidence="6">
        <text>2 a quinone + NADH + H(+) = 2 a 1,4-benzosemiquinone + NAD(+)</text>
        <dbReference type="Rhea" id="RHEA:65952"/>
        <dbReference type="ChEBI" id="CHEBI:15378"/>
        <dbReference type="ChEBI" id="CHEBI:57540"/>
        <dbReference type="ChEBI" id="CHEBI:57945"/>
        <dbReference type="ChEBI" id="CHEBI:132124"/>
        <dbReference type="ChEBI" id="CHEBI:134225"/>
    </reaction>
</comment>
<dbReference type="GO" id="GO:0010181">
    <property type="term" value="F:FMN binding"/>
    <property type="evidence" value="ECO:0007669"/>
    <property type="project" value="UniProtKB-UniRule"/>
</dbReference>
<dbReference type="PANTHER" id="PTHR43741:SF2">
    <property type="entry name" value="FMN-DEPENDENT NADH:QUINONE OXIDOREDUCTASE"/>
    <property type="match status" value="1"/>
</dbReference>
<feature type="domain" description="Flavodoxin-like fold" evidence="7">
    <location>
        <begin position="3"/>
        <end position="197"/>
    </location>
</feature>
<dbReference type="EC" id="1.7.1.17" evidence="6"/>
<dbReference type="InterPro" id="IPR023048">
    <property type="entry name" value="NADH:quinone_OxRdtase_FMN_depd"/>
</dbReference>
<dbReference type="Proteomes" id="UP000676649">
    <property type="component" value="Chromosome"/>
</dbReference>
<comment type="subunit">
    <text evidence="6">Homodimer.</text>
</comment>
<dbReference type="KEGG" id="mpad:KEF85_01605"/>
<evidence type="ECO:0000313" key="9">
    <source>
        <dbReference type="Proteomes" id="UP000676649"/>
    </source>
</evidence>
<dbReference type="InterPro" id="IPR050104">
    <property type="entry name" value="FMN-dep_NADH:Q_OxRdtase_AzoR1"/>
</dbReference>
<gene>
    <name evidence="6" type="primary">azoR</name>
    <name evidence="8" type="ORF">KEF85_01605</name>
</gene>
<feature type="binding site" evidence="6">
    <location>
        <position position="10"/>
    </location>
    <ligand>
        <name>FMN</name>
        <dbReference type="ChEBI" id="CHEBI:58210"/>
    </ligand>
</feature>
<dbReference type="RefSeq" id="WP_215582940.1">
    <property type="nucleotide sequence ID" value="NZ_CP073754.1"/>
</dbReference>
<dbReference type="GO" id="GO:0009055">
    <property type="term" value="F:electron transfer activity"/>
    <property type="evidence" value="ECO:0007669"/>
    <property type="project" value="UniProtKB-UniRule"/>
</dbReference>
<sequence length="200" mass="21851">MTTLLQLNSSLFLADGQSSQLANEFVATWHAVNPNGLIKLRDLAKEPLPHLDAQRVTAFFTPAEARTPEQQTFVAESDALIEEIKQADIIVLGLPMYNFGIPSTLKAYFDQIARAGVTFNYTANGPVGLLTRKKVYVFATRGGIYAGTALDSQTAYVRDFLNFLGISDVEFVYAEGLNKSGDVKEKALASAKQRLAELAD</sequence>
<keyword evidence="9" id="KW-1185">Reference proteome</keyword>
<keyword evidence="4 6" id="KW-0520">NAD</keyword>
<dbReference type="AlphaFoldDB" id="A0A975MNP1"/>
<keyword evidence="2 6" id="KW-0288">FMN</keyword>
<dbReference type="SUPFAM" id="SSF52218">
    <property type="entry name" value="Flavoproteins"/>
    <property type="match status" value="1"/>
</dbReference>
<dbReference type="HAMAP" id="MF_01216">
    <property type="entry name" value="Azoreductase_type1"/>
    <property type="match status" value="1"/>
</dbReference>
<feature type="binding site" evidence="6">
    <location>
        <begin position="140"/>
        <end position="143"/>
    </location>
    <ligand>
        <name>FMN</name>
        <dbReference type="ChEBI" id="CHEBI:58210"/>
    </ligand>
</feature>
<evidence type="ECO:0000256" key="3">
    <source>
        <dbReference type="ARBA" id="ARBA00023002"/>
    </source>
</evidence>
<dbReference type="Gene3D" id="3.40.50.360">
    <property type="match status" value="1"/>
</dbReference>
<evidence type="ECO:0000256" key="2">
    <source>
        <dbReference type="ARBA" id="ARBA00022643"/>
    </source>
</evidence>
<comment type="function">
    <text evidence="6">Also exhibits azoreductase activity. Catalyzes the reductive cleavage of the azo bond in aromatic azo compounds to the corresponding amines.</text>
</comment>
<proteinExistence type="inferred from homology"/>
<keyword evidence="3 6" id="KW-0560">Oxidoreductase</keyword>
<evidence type="ECO:0000256" key="4">
    <source>
        <dbReference type="ARBA" id="ARBA00023027"/>
    </source>
</evidence>